<organism evidence="1 2">
    <name type="scientific">Rathayibacter festucae</name>
    <dbReference type="NCBI Taxonomy" id="110937"/>
    <lineage>
        <taxon>Bacteria</taxon>
        <taxon>Bacillati</taxon>
        <taxon>Actinomycetota</taxon>
        <taxon>Actinomycetes</taxon>
        <taxon>Micrococcales</taxon>
        <taxon>Microbacteriaceae</taxon>
        <taxon>Rathayibacter</taxon>
    </lineage>
</organism>
<accession>A0ABX6H5I3</accession>
<evidence type="ECO:0000313" key="1">
    <source>
        <dbReference type="EMBL" id="QHC65041.1"/>
    </source>
</evidence>
<gene>
    <name evidence="1" type="ORF">GSU69_19540</name>
</gene>
<proteinExistence type="predicted"/>
<evidence type="ECO:0000313" key="2">
    <source>
        <dbReference type="Proteomes" id="UP000464597"/>
    </source>
</evidence>
<sequence>MLAAIMVPVVAIAMLLWVLFFGGSAAAACLPGGGPVNVAAIPADARVGGYGHDQLVNAGLIVNAGAAKGLGADGQTLGVQTAIGESSLVNINYGDGAINPDGSVADSIGLFQQQSSWGTVEQRMDPTTSAGFFYDRLVAVEGWQTMEPSIAINKVQRNADPNHYTKYRADAVAIMAYLAGLGSTPAATTGAAVPVSTSTATPPPVAAGCAAISGDAQALAQGLVKAMDEGRLRFLEDRYAQQVRDVAAGTASADCGLDVRILQIITIALNTFDTVGVSDLNRKCTNETGLGAGTASSHYIDGGGHAVDFTAFNGTATTGCDANALQLLSVLDPQVPNGSRAGQIQCRSTHYTNIGGFYDTPNHLHFDMGFTDAPLTLAG</sequence>
<keyword evidence="2" id="KW-1185">Reference proteome</keyword>
<keyword evidence="1" id="KW-0614">Plasmid</keyword>
<reference evidence="2" key="1">
    <citation type="submission" date="2019-12" db="EMBL/GenBank/DDBJ databases">
        <title>Complete and draft genome sequences of new strains and members of some known species of the genus Rathayibacter isolated from plants.</title>
        <authorList>
            <person name="Tarlachkov S.V."/>
            <person name="Starodumova I.P."/>
            <person name="Dorofeeva L.V."/>
            <person name="Prisyazhnaya N.V."/>
            <person name="Leyn S."/>
            <person name="Zlamal J."/>
            <person name="Elan M."/>
            <person name="Osterman A.L."/>
            <person name="Nadler S."/>
            <person name="Subbotin S.A."/>
            <person name="Evtushenko L.I."/>
        </authorList>
    </citation>
    <scope>NUCLEOTIDE SEQUENCE [LARGE SCALE GENOMIC DNA]</scope>
    <source>
        <strain evidence="2">VKM Ac-2802</strain>
        <plasmid evidence="2">unnamed1</plasmid>
    </source>
</reference>
<dbReference type="RefSeq" id="WP_159424211.1">
    <property type="nucleotide sequence ID" value="NZ_CP047181.1"/>
</dbReference>
<name>A0ABX6H5I3_9MICO</name>
<protein>
    <recommendedName>
        <fullName evidence="3">Peptidase M15A C-terminal domain-containing protein</fullName>
    </recommendedName>
</protein>
<dbReference type="Proteomes" id="UP000464597">
    <property type="component" value="Plasmid unnamed1"/>
</dbReference>
<geneLocation type="plasmid" evidence="1 2">
    <name>unnamed1</name>
</geneLocation>
<dbReference type="EMBL" id="CP047181">
    <property type="protein sequence ID" value="QHC65041.1"/>
    <property type="molecule type" value="Genomic_DNA"/>
</dbReference>
<evidence type="ECO:0008006" key="3">
    <source>
        <dbReference type="Google" id="ProtNLM"/>
    </source>
</evidence>